<dbReference type="AlphaFoldDB" id="A0AAU9JJB4"/>
<gene>
    <name evidence="2" type="ORF">BSTOLATCC_MIC43382</name>
</gene>
<organism evidence="2 3">
    <name type="scientific">Blepharisma stoltei</name>
    <dbReference type="NCBI Taxonomy" id="1481888"/>
    <lineage>
        <taxon>Eukaryota</taxon>
        <taxon>Sar</taxon>
        <taxon>Alveolata</taxon>
        <taxon>Ciliophora</taxon>
        <taxon>Postciliodesmatophora</taxon>
        <taxon>Heterotrichea</taxon>
        <taxon>Heterotrichida</taxon>
        <taxon>Blepharismidae</taxon>
        <taxon>Blepharisma</taxon>
    </lineage>
</organism>
<evidence type="ECO:0000256" key="1">
    <source>
        <dbReference type="SAM" id="MobiDB-lite"/>
    </source>
</evidence>
<accession>A0AAU9JJB4</accession>
<name>A0AAU9JJB4_9CILI</name>
<dbReference type="Proteomes" id="UP001162131">
    <property type="component" value="Unassembled WGS sequence"/>
</dbReference>
<feature type="compositionally biased region" description="Basic residues" evidence="1">
    <location>
        <begin position="86"/>
        <end position="97"/>
    </location>
</feature>
<feature type="region of interest" description="Disordered" evidence="1">
    <location>
        <begin position="73"/>
        <end position="98"/>
    </location>
</feature>
<evidence type="ECO:0000313" key="3">
    <source>
        <dbReference type="Proteomes" id="UP001162131"/>
    </source>
</evidence>
<reference evidence="2" key="1">
    <citation type="submission" date="2021-09" db="EMBL/GenBank/DDBJ databases">
        <authorList>
            <consortium name="AG Swart"/>
            <person name="Singh M."/>
            <person name="Singh A."/>
            <person name="Seah K."/>
            <person name="Emmerich C."/>
        </authorList>
    </citation>
    <scope>NUCLEOTIDE SEQUENCE</scope>
    <source>
        <strain evidence="2">ATCC30299</strain>
    </source>
</reference>
<comment type="caution">
    <text evidence="2">The sequence shown here is derived from an EMBL/GenBank/DDBJ whole genome shotgun (WGS) entry which is preliminary data.</text>
</comment>
<keyword evidence="3" id="KW-1185">Reference proteome</keyword>
<protein>
    <submittedName>
        <fullName evidence="2">Uncharacterized protein</fullName>
    </submittedName>
</protein>
<proteinExistence type="predicted"/>
<evidence type="ECO:0000313" key="2">
    <source>
        <dbReference type="EMBL" id="CAG9327343.1"/>
    </source>
</evidence>
<sequence length="267" mass="30909">MDDSPSSTDSEYYPSYILSSNGNIVQKSSPSKETPKQAFPIPVDRIGNYLRSGQKIHLVGPSFGCTFHTINEEKDESSSNEISQMPKKHSNFQRSRQRVSSFQNYERNRELFIHRRQQTMLLSNTKKRENPIFEENFIGKTLSIPIPKLGKLKKVLEDIENKEPKKRGRNIYQSFTHREHNNYTQDLQAKLESIHRRNSSENLDKKEKVNIRMSKSSHSTKNIAPLPKEVIDRIKMKVQGTIGYKAVNIELKKYINFKLKNPVSLSG</sequence>
<dbReference type="EMBL" id="CAJZBQ010000043">
    <property type="protein sequence ID" value="CAG9327343.1"/>
    <property type="molecule type" value="Genomic_DNA"/>
</dbReference>